<dbReference type="InterPro" id="IPR029068">
    <property type="entry name" value="Glyas_Bleomycin-R_OHBP_Dase"/>
</dbReference>
<keyword evidence="4" id="KW-1185">Reference proteome</keyword>
<dbReference type="InterPro" id="IPR037523">
    <property type="entry name" value="VOC_core"/>
</dbReference>
<organism evidence="3 4">
    <name type="scientific">Demequina zhanjiangensis</name>
    <dbReference type="NCBI Taxonomy" id="3051659"/>
    <lineage>
        <taxon>Bacteria</taxon>
        <taxon>Bacillati</taxon>
        <taxon>Actinomycetota</taxon>
        <taxon>Actinomycetes</taxon>
        <taxon>Micrococcales</taxon>
        <taxon>Demequinaceae</taxon>
        <taxon>Demequina</taxon>
    </lineage>
</organism>
<dbReference type="PROSITE" id="PS51819">
    <property type="entry name" value="VOC"/>
    <property type="match status" value="1"/>
</dbReference>
<dbReference type="SUPFAM" id="SSF54593">
    <property type="entry name" value="Glyoxalase/Bleomycin resistance protein/Dihydroxybiphenyl dioxygenase"/>
    <property type="match status" value="1"/>
</dbReference>
<sequence length="143" mass="16241">MPSRLGNITIYADDPQRLARFWAGAFGYPVTEWEEPFVSELLAAGLTESDLNKRGLAEPAEGQEGPRFFFQHADAPKVGRNRLHLDIQTTPGRRPSRGELEQEKDRLVALGAEVVRLVDQSWGPWPEVYFQMRDPEGNEFCLQ</sequence>
<dbReference type="Pfam" id="PF18029">
    <property type="entry name" value="Glyoxalase_6"/>
    <property type="match status" value="1"/>
</dbReference>
<dbReference type="InterPro" id="IPR041581">
    <property type="entry name" value="Glyoxalase_6"/>
</dbReference>
<evidence type="ECO:0000313" key="3">
    <source>
        <dbReference type="EMBL" id="MDN4472072.1"/>
    </source>
</evidence>
<evidence type="ECO:0000256" key="1">
    <source>
        <dbReference type="SAM" id="MobiDB-lite"/>
    </source>
</evidence>
<proteinExistence type="predicted"/>
<accession>A0ABT8FZ86</accession>
<feature type="domain" description="VOC" evidence="2">
    <location>
        <begin position="4"/>
        <end position="143"/>
    </location>
</feature>
<evidence type="ECO:0000259" key="2">
    <source>
        <dbReference type="PROSITE" id="PS51819"/>
    </source>
</evidence>
<reference evidence="3" key="1">
    <citation type="submission" date="2023-06" db="EMBL/GenBank/DDBJ databases">
        <title>SYSU T00b26.</title>
        <authorList>
            <person name="Gao L."/>
            <person name="Fang B.-Z."/>
            <person name="Li W.-J."/>
        </authorList>
    </citation>
    <scope>NUCLEOTIDE SEQUENCE</scope>
    <source>
        <strain evidence="3">SYSU T00b26</strain>
    </source>
</reference>
<dbReference type="Proteomes" id="UP001172738">
    <property type="component" value="Unassembled WGS sequence"/>
</dbReference>
<evidence type="ECO:0000313" key="4">
    <source>
        <dbReference type="Proteomes" id="UP001172738"/>
    </source>
</evidence>
<protein>
    <submittedName>
        <fullName evidence="3">VOC family protein</fullName>
    </submittedName>
</protein>
<feature type="region of interest" description="Disordered" evidence="1">
    <location>
        <begin position="81"/>
        <end position="102"/>
    </location>
</feature>
<dbReference type="PANTHER" id="PTHR35908">
    <property type="entry name" value="HYPOTHETICAL FUSION PROTEIN"/>
    <property type="match status" value="1"/>
</dbReference>
<gene>
    <name evidence="3" type="ORF">QQX04_03575</name>
</gene>
<dbReference type="Gene3D" id="3.10.180.10">
    <property type="entry name" value="2,3-Dihydroxybiphenyl 1,2-Dioxygenase, domain 1"/>
    <property type="match status" value="1"/>
</dbReference>
<name>A0ABT8FZ86_9MICO</name>
<dbReference type="RefSeq" id="WP_301126345.1">
    <property type="nucleotide sequence ID" value="NZ_JAUHPV010000002.1"/>
</dbReference>
<dbReference type="PANTHER" id="PTHR35908:SF1">
    <property type="entry name" value="CONSERVED PROTEIN"/>
    <property type="match status" value="1"/>
</dbReference>
<comment type="caution">
    <text evidence="3">The sequence shown here is derived from an EMBL/GenBank/DDBJ whole genome shotgun (WGS) entry which is preliminary data.</text>
</comment>
<dbReference type="EMBL" id="JAUHPV010000002">
    <property type="protein sequence ID" value="MDN4472072.1"/>
    <property type="molecule type" value="Genomic_DNA"/>
</dbReference>